<organism evidence="1 2">
    <name type="scientific">Lindgomyces ingoldianus</name>
    <dbReference type="NCBI Taxonomy" id="673940"/>
    <lineage>
        <taxon>Eukaryota</taxon>
        <taxon>Fungi</taxon>
        <taxon>Dikarya</taxon>
        <taxon>Ascomycota</taxon>
        <taxon>Pezizomycotina</taxon>
        <taxon>Dothideomycetes</taxon>
        <taxon>Pleosporomycetidae</taxon>
        <taxon>Pleosporales</taxon>
        <taxon>Lindgomycetaceae</taxon>
        <taxon>Lindgomyces</taxon>
    </lineage>
</organism>
<proteinExistence type="predicted"/>
<name>A0ACB6QQC3_9PLEO</name>
<keyword evidence="2" id="KW-1185">Reference proteome</keyword>
<gene>
    <name evidence="1" type="ORF">BDR25DRAFT_372399</name>
</gene>
<protein>
    <submittedName>
        <fullName evidence="1">Cytochrome P450</fullName>
    </submittedName>
</protein>
<reference evidence="1" key="1">
    <citation type="journal article" date="2020" name="Stud. Mycol.">
        <title>101 Dothideomycetes genomes: a test case for predicting lifestyles and emergence of pathogens.</title>
        <authorList>
            <person name="Haridas S."/>
            <person name="Albert R."/>
            <person name="Binder M."/>
            <person name="Bloem J."/>
            <person name="Labutti K."/>
            <person name="Salamov A."/>
            <person name="Andreopoulos B."/>
            <person name="Baker S."/>
            <person name="Barry K."/>
            <person name="Bills G."/>
            <person name="Bluhm B."/>
            <person name="Cannon C."/>
            <person name="Castanera R."/>
            <person name="Culley D."/>
            <person name="Daum C."/>
            <person name="Ezra D."/>
            <person name="Gonzalez J."/>
            <person name="Henrissat B."/>
            <person name="Kuo A."/>
            <person name="Liang C."/>
            <person name="Lipzen A."/>
            <person name="Lutzoni F."/>
            <person name="Magnuson J."/>
            <person name="Mondo S."/>
            <person name="Nolan M."/>
            <person name="Ohm R."/>
            <person name="Pangilinan J."/>
            <person name="Park H.-J."/>
            <person name="Ramirez L."/>
            <person name="Alfaro M."/>
            <person name="Sun H."/>
            <person name="Tritt A."/>
            <person name="Yoshinaga Y."/>
            <person name="Zwiers L.-H."/>
            <person name="Turgeon B."/>
            <person name="Goodwin S."/>
            <person name="Spatafora J."/>
            <person name="Crous P."/>
            <person name="Grigoriev I."/>
        </authorList>
    </citation>
    <scope>NUCLEOTIDE SEQUENCE</scope>
    <source>
        <strain evidence="1">ATCC 200398</strain>
    </source>
</reference>
<evidence type="ECO:0000313" key="2">
    <source>
        <dbReference type="Proteomes" id="UP000799755"/>
    </source>
</evidence>
<dbReference type="Proteomes" id="UP000799755">
    <property type="component" value="Unassembled WGS sequence"/>
</dbReference>
<sequence length="544" mass="61467">MAYLPLSPLDHLSYSFVLSALLVFLFLSGLLLVTYRLFFHPLAQIPGPRLAAATQLYEFYYDVICKGQYMNQFEGFHEKYGPVVRISPNELHCNDPAFIDQIYAGSAGGKKRDKSVFYLNGTQVHGSCFGSVTHDLHRLRRQTLNPFFSKASVTRLEPMIREFVDKIYAHVESYAGTNEPCNVSHAFVCMTTDLISQYAFGWNRNYTGTRSFKPNLTAAMVAGEGTIKLFQHVPFLLPLFESSPEWVAKLAAPGSEEYLHYQREVYGTVDDVFEGKIDVRNTEKQKTIFGEILDADLPREEKSRQRLKGSAREVIGAGTVTTANALAYAVYYIIATPGVIDKLYAEIINAFPNATEIPSCKNLENLPYLITVLHETLRFSCGICTRLPRLAHEPLFYSGTFKGKHYDITIPPNTAIGMSAQLVHSNPDIFPEPEKFRPERWLDEKGKRHKELDGYLLAFSKGTRQCLGINLAWGEMHMALATFVQRFGKRVELFETGPEEVVYTCMSTHMVVTSGSDCISWLTYLDDLFEPGRETYNGVQILVH</sequence>
<dbReference type="EMBL" id="MU003513">
    <property type="protein sequence ID" value="KAF2469194.1"/>
    <property type="molecule type" value="Genomic_DNA"/>
</dbReference>
<comment type="caution">
    <text evidence="1">The sequence shown here is derived from an EMBL/GenBank/DDBJ whole genome shotgun (WGS) entry which is preliminary data.</text>
</comment>
<accession>A0ACB6QQC3</accession>
<evidence type="ECO:0000313" key="1">
    <source>
        <dbReference type="EMBL" id="KAF2469194.1"/>
    </source>
</evidence>